<dbReference type="InterPro" id="IPR013708">
    <property type="entry name" value="Shikimate_DH-bd_N"/>
</dbReference>
<feature type="domain" description="Quinate/shikimate 5-dehydrogenase/glutamyl-tRNA reductase" evidence="7">
    <location>
        <begin position="118"/>
        <end position="193"/>
    </location>
</feature>
<comment type="catalytic activity">
    <reaction evidence="6">
        <text>shikimate + NADP(+) = 3-dehydroshikimate + NADPH + H(+)</text>
        <dbReference type="Rhea" id="RHEA:17737"/>
        <dbReference type="ChEBI" id="CHEBI:15378"/>
        <dbReference type="ChEBI" id="CHEBI:16630"/>
        <dbReference type="ChEBI" id="CHEBI:36208"/>
        <dbReference type="ChEBI" id="CHEBI:57783"/>
        <dbReference type="ChEBI" id="CHEBI:58349"/>
        <dbReference type="EC" id="1.1.1.25"/>
    </reaction>
</comment>
<dbReference type="GO" id="GO:0019632">
    <property type="term" value="P:shikimate metabolic process"/>
    <property type="evidence" value="ECO:0007669"/>
    <property type="project" value="TreeGrafter"/>
</dbReference>
<evidence type="ECO:0000256" key="4">
    <source>
        <dbReference type="ARBA" id="ARBA00023002"/>
    </source>
</evidence>
<evidence type="ECO:0000313" key="9">
    <source>
        <dbReference type="EMBL" id="SLN53856.1"/>
    </source>
</evidence>
<keyword evidence="4 9" id="KW-0560">Oxidoreductase</keyword>
<evidence type="ECO:0000256" key="1">
    <source>
        <dbReference type="ARBA" id="ARBA00004871"/>
    </source>
</evidence>
<keyword evidence="5" id="KW-0028">Amino-acid biosynthesis</keyword>
<dbReference type="InterPro" id="IPR046346">
    <property type="entry name" value="Aminoacid_DH-like_N_sf"/>
</dbReference>
<keyword evidence="3" id="KW-0521">NADP</keyword>
<accession>A0A1Y5T6U2</accession>
<dbReference type="RefSeq" id="WP_085869343.1">
    <property type="nucleotide sequence ID" value="NZ_FWFQ01000021.1"/>
</dbReference>
<dbReference type="CDD" id="cd01065">
    <property type="entry name" value="NAD_bind_Shikimate_DH"/>
    <property type="match status" value="1"/>
</dbReference>
<protein>
    <recommendedName>
        <fullName evidence="2">shikimate dehydrogenase (NADP(+))</fullName>
        <ecNumber evidence="2">1.1.1.25</ecNumber>
    </recommendedName>
</protein>
<evidence type="ECO:0000313" key="10">
    <source>
        <dbReference type="Proteomes" id="UP000193409"/>
    </source>
</evidence>
<gene>
    <name evidence="9" type="primary">aroE_2</name>
    <name evidence="9" type="ORF">PSA7680_02811</name>
</gene>
<dbReference type="InterPro" id="IPR036291">
    <property type="entry name" value="NAD(P)-bd_dom_sf"/>
</dbReference>
<dbReference type="PANTHER" id="PTHR21089:SF1">
    <property type="entry name" value="BIFUNCTIONAL 3-DEHYDROQUINATE DEHYDRATASE_SHIKIMATE DEHYDROGENASE, CHLOROPLASTIC"/>
    <property type="match status" value="1"/>
</dbReference>
<dbReference type="GO" id="GO:0050661">
    <property type="term" value="F:NADP binding"/>
    <property type="evidence" value="ECO:0007669"/>
    <property type="project" value="TreeGrafter"/>
</dbReference>
<feature type="domain" description="Shikimate dehydrogenase substrate binding N-terminal" evidence="8">
    <location>
        <begin position="8"/>
        <end position="94"/>
    </location>
</feature>
<dbReference type="UniPathway" id="UPA00053">
    <property type="reaction ID" value="UER00087"/>
</dbReference>
<dbReference type="GO" id="GO:0009423">
    <property type="term" value="P:chorismate biosynthetic process"/>
    <property type="evidence" value="ECO:0007669"/>
    <property type="project" value="UniProtKB-UniPathway"/>
</dbReference>
<dbReference type="InterPro" id="IPR022893">
    <property type="entry name" value="Shikimate_DH_fam"/>
</dbReference>
<proteinExistence type="predicted"/>
<evidence type="ECO:0000259" key="7">
    <source>
        <dbReference type="Pfam" id="PF01488"/>
    </source>
</evidence>
<dbReference type="GO" id="GO:0005829">
    <property type="term" value="C:cytosol"/>
    <property type="evidence" value="ECO:0007669"/>
    <property type="project" value="TreeGrafter"/>
</dbReference>
<dbReference type="Gene3D" id="3.40.50.10860">
    <property type="entry name" value="Leucine Dehydrogenase, chain A, domain 1"/>
    <property type="match status" value="1"/>
</dbReference>
<keyword evidence="10" id="KW-1185">Reference proteome</keyword>
<dbReference type="Pfam" id="PF01488">
    <property type="entry name" value="Shikimate_DH"/>
    <property type="match status" value="1"/>
</dbReference>
<reference evidence="9 10" key="1">
    <citation type="submission" date="2017-03" db="EMBL/GenBank/DDBJ databases">
        <authorList>
            <person name="Afonso C.L."/>
            <person name="Miller P.J."/>
            <person name="Scott M.A."/>
            <person name="Spackman E."/>
            <person name="Goraichik I."/>
            <person name="Dimitrov K.M."/>
            <person name="Suarez D.L."/>
            <person name="Swayne D.E."/>
        </authorList>
    </citation>
    <scope>NUCLEOTIDE SEQUENCE [LARGE SCALE GENOMIC DNA]</scope>
    <source>
        <strain evidence="9 10">CECT 7680</strain>
    </source>
</reference>
<evidence type="ECO:0000256" key="5">
    <source>
        <dbReference type="ARBA" id="ARBA00023141"/>
    </source>
</evidence>
<evidence type="ECO:0000256" key="2">
    <source>
        <dbReference type="ARBA" id="ARBA00012962"/>
    </source>
</evidence>
<evidence type="ECO:0000259" key="8">
    <source>
        <dbReference type="Pfam" id="PF08501"/>
    </source>
</evidence>
<dbReference type="InterPro" id="IPR006151">
    <property type="entry name" value="Shikm_DH/Glu-tRNA_Rdtase"/>
</dbReference>
<dbReference type="AlphaFoldDB" id="A0A1Y5T6U2"/>
<dbReference type="Pfam" id="PF08501">
    <property type="entry name" value="Shikimate_dh_N"/>
    <property type="match status" value="1"/>
</dbReference>
<keyword evidence="5" id="KW-0057">Aromatic amino acid biosynthesis</keyword>
<dbReference type="EMBL" id="FWFQ01000021">
    <property type="protein sequence ID" value="SLN53856.1"/>
    <property type="molecule type" value="Genomic_DNA"/>
</dbReference>
<dbReference type="GO" id="GO:0004764">
    <property type="term" value="F:shikimate 3-dehydrogenase (NADP+) activity"/>
    <property type="evidence" value="ECO:0007669"/>
    <property type="project" value="UniProtKB-EC"/>
</dbReference>
<evidence type="ECO:0000256" key="6">
    <source>
        <dbReference type="ARBA" id="ARBA00049442"/>
    </source>
</evidence>
<name>A0A1Y5T6U2_9RHOB</name>
<dbReference type="SUPFAM" id="SSF53223">
    <property type="entry name" value="Aminoacid dehydrogenase-like, N-terminal domain"/>
    <property type="match status" value="1"/>
</dbReference>
<dbReference type="Gene3D" id="3.40.50.720">
    <property type="entry name" value="NAD(P)-binding Rossmann-like Domain"/>
    <property type="match status" value="1"/>
</dbReference>
<organism evidence="9 10">
    <name type="scientific">Pseudoruegeria aquimaris</name>
    <dbReference type="NCBI Taxonomy" id="393663"/>
    <lineage>
        <taxon>Bacteria</taxon>
        <taxon>Pseudomonadati</taxon>
        <taxon>Pseudomonadota</taxon>
        <taxon>Alphaproteobacteria</taxon>
        <taxon>Rhodobacterales</taxon>
        <taxon>Roseobacteraceae</taxon>
        <taxon>Pseudoruegeria</taxon>
    </lineage>
</organism>
<dbReference type="GO" id="GO:0009073">
    <property type="term" value="P:aromatic amino acid family biosynthetic process"/>
    <property type="evidence" value="ECO:0007669"/>
    <property type="project" value="UniProtKB-KW"/>
</dbReference>
<dbReference type="EC" id="1.1.1.25" evidence="2"/>
<sequence length="283" mass="29337">MKTLRIGLIGDHIGDSRFGAAMQALCDLHALDLSFTPIDTAGDAGFSLHDTLERLQAEGWDGVSVTHPHKGAAADLAGSAVTEEVAAIGASNLVTFRPERLAHNTDAPGFRGAWHAAFGSAAPGQVAMAGAGGVARAVAAALVSLGAEEILVWDPEPERAKAFAASFGPSVKAIPFAGAADAIREADGLVNATPLGMGRDKRSAFSANLLGPQSWAFDAVYTPPDTPFLKDAAGRHLSILSGVALFRYMAIESFTIYSGLTPDEDAALEVLRPLAADFHPGRP</sequence>
<dbReference type="Proteomes" id="UP000193409">
    <property type="component" value="Unassembled WGS sequence"/>
</dbReference>
<comment type="pathway">
    <text evidence="1">Metabolic intermediate biosynthesis; chorismate biosynthesis; chorismate from D-erythrose 4-phosphate and phosphoenolpyruvate: step 4/7.</text>
</comment>
<evidence type="ECO:0000256" key="3">
    <source>
        <dbReference type="ARBA" id="ARBA00022857"/>
    </source>
</evidence>
<dbReference type="PANTHER" id="PTHR21089">
    <property type="entry name" value="SHIKIMATE DEHYDROGENASE"/>
    <property type="match status" value="1"/>
</dbReference>
<dbReference type="SUPFAM" id="SSF51735">
    <property type="entry name" value="NAD(P)-binding Rossmann-fold domains"/>
    <property type="match status" value="1"/>
</dbReference>
<dbReference type="OrthoDB" id="9792692at2"/>